<dbReference type="PANTHER" id="PTHR43284:SF1">
    <property type="entry name" value="ASPARAGINE SYNTHETASE"/>
    <property type="match status" value="1"/>
</dbReference>
<evidence type="ECO:0000256" key="8">
    <source>
        <dbReference type="PIRSR" id="PIRSR001589-1"/>
    </source>
</evidence>
<dbReference type="EMBL" id="CP043617">
    <property type="protein sequence ID" value="QFR48329.1"/>
    <property type="molecule type" value="Genomic_DNA"/>
</dbReference>
<dbReference type="Pfam" id="PF00733">
    <property type="entry name" value="Asn_synthase"/>
    <property type="match status" value="1"/>
</dbReference>
<dbReference type="InterPro" id="IPR029055">
    <property type="entry name" value="Ntn_hydrolases_N"/>
</dbReference>
<keyword evidence="5" id="KW-0067">ATP-binding</keyword>
<dbReference type="NCBIfam" id="TIGR01536">
    <property type="entry name" value="asn_synth_AEB"/>
    <property type="match status" value="1"/>
</dbReference>
<evidence type="ECO:0000256" key="4">
    <source>
        <dbReference type="ARBA" id="ARBA00022741"/>
    </source>
</evidence>
<dbReference type="InterPro" id="IPR051786">
    <property type="entry name" value="ASN_synthetase/amidase"/>
</dbReference>
<evidence type="ECO:0000259" key="10">
    <source>
        <dbReference type="PROSITE" id="PS51278"/>
    </source>
</evidence>
<dbReference type="Gene3D" id="3.60.20.10">
    <property type="entry name" value="Glutamine Phosphoribosylpyrophosphate, subunit 1, domain 1"/>
    <property type="match status" value="1"/>
</dbReference>
<dbReference type="InterPro" id="IPR033738">
    <property type="entry name" value="AsnB_N"/>
</dbReference>
<dbReference type="Proteomes" id="UP000326944">
    <property type="component" value="Chromosome"/>
</dbReference>
<dbReference type="InterPro" id="IPR001962">
    <property type="entry name" value="Asn_synthase"/>
</dbReference>
<accession>A0A5P8NY35</accession>
<name>A0A5P8NY35_9BACT</name>
<comment type="catalytic activity">
    <reaction evidence="7">
        <text>L-aspartate + L-glutamine + ATP + H2O = L-asparagine + L-glutamate + AMP + diphosphate + H(+)</text>
        <dbReference type="Rhea" id="RHEA:12228"/>
        <dbReference type="ChEBI" id="CHEBI:15377"/>
        <dbReference type="ChEBI" id="CHEBI:15378"/>
        <dbReference type="ChEBI" id="CHEBI:29985"/>
        <dbReference type="ChEBI" id="CHEBI:29991"/>
        <dbReference type="ChEBI" id="CHEBI:30616"/>
        <dbReference type="ChEBI" id="CHEBI:33019"/>
        <dbReference type="ChEBI" id="CHEBI:58048"/>
        <dbReference type="ChEBI" id="CHEBI:58359"/>
        <dbReference type="ChEBI" id="CHEBI:456215"/>
        <dbReference type="EC" id="6.3.5.4"/>
    </reaction>
</comment>
<evidence type="ECO:0000256" key="1">
    <source>
        <dbReference type="ARBA" id="ARBA00005187"/>
    </source>
</evidence>
<evidence type="ECO:0000256" key="6">
    <source>
        <dbReference type="ARBA" id="ARBA00022962"/>
    </source>
</evidence>
<gene>
    <name evidence="11" type="primary">asnB</name>
    <name evidence="11" type="ORF">FJR48_00750</name>
</gene>
<evidence type="ECO:0000256" key="9">
    <source>
        <dbReference type="PIRSR" id="PIRSR001589-3"/>
    </source>
</evidence>
<dbReference type="Pfam" id="PF13537">
    <property type="entry name" value="GATase_7"/>
    <property type="match status" value="1"/>
</dbReference>
<dbReference type="OrthoDB" id="9763290at2"/>
<comment type="similarity">
    <text evidence="2">Belongs to the asparagine synthetase family.</text>
</comment>
<dbReference type="GO" id="GO:0006529">
    <property type="term" value="P:asparagine biosynthetic process"/>
    <property type="evidence" value="ECO:0007669"/>
    <property type="project" value="UniProtKB-KW"/>
</dbReference>
<evidence type="ECO:0000256" key="5">
    <source>
        <dbReference type="ARBA" id="ARBA00022840"/>
    </source>
</evidence>
<dbReference type="SUPFAM" id="SSF52402">
    <property type="entry name" value="Adenine nucleotide alpha hydrolases-like"/>
    <property type="match status" value="1"/>
</dbReference>
<dbReference type="CDD" id="cd00712">
    <property type="entry name" value="AsnB"/>
    <property type="match status" value="1"/>
</dbReference>
<keyword evidence="6 8" id="KW-0315">Glutamine amidotransferase</keyword>
<protein>
    <recommendedName>
        <fullName evidence="3">asparagine synthase (glutamine-hydrolyzing)</fullName>
        <ecNumber evidence="3">6.3.5.4</ecNumber>
    </recommendedName>
</protein>
<dbReference type="PIRSF" id="PIRSF001589">
    <property type="entry name" value="Asn_synthetase_glu-h"/>
    <property type="match status" value="1"/>
</dbReference>
<dbReference type="PROSITE" id="PS51278">
    <property type="entry name" value="GATASE_TYPE_2"/>
    <property type="match status" value="1"/>
</dbReference>
<dbReference type="RefSeq" id="WP_152306272.1">
    <property type="nucleotide sequence ID" value="NZ_CP043617.1"/>
</dbReference>
<sequence length="598" mass="70039">MCAIFGIIGSYDTNKAKKSLSKLTHRGPDATNIIEKEEFFFAHQLLNIQNNKTKQPLSKNEILISFNGEIYNHKELQNELNNYGFKPQDEIEVLADAYKHWGVDFVNKLRGMFAIAIKDKDTLYLFRDRLGKKPLFYLQDKSFIFASEIKALVPYLSKTEMDIDAFLSYLSFSAPTPPYTFFKGIKKLAAGECLEYKDNKVTIKKYFNILDAKPNLITNKDEALHLLESKLKESINIRLHSDAPMASLLSGGIDSATINHFALHNQHDLQTYTLGYKEYEKYDEGIDAKESADFLGLKNKRVEISIDDYSNNSDEILDSLDEPLNDPAAIPLHLLFREIKKDGYKVVLSGEGSDELFLGYRHYFNYLDIEQMKNLKNKNWLKRYFKSNYDQNREWEWYKRVLEGSVLFRTSGEKFTDTQKNNLLRQNIEDNQSLKYIKPYRDIFNASEHKDEAEWYSYIDLQLFQAEHFLTKLDRVSMAHSIESRTPFLDHEFTSLVFSIDAKLKYQDTTTKSLLKQIMKKHLPKEILNRKKKGFSNPYMEYLIESKKISLIQEVNKKTQLFKERELKEFIKGSNTKSFKHHIWGLYVLSVWIKKHLL</sequence>
<dbReference type="GO" id="GO:0004066">
    <property type="term" value="F:asparagine synthase (glutamine-hydrolyzing) activity"/>
    <property type="evidence" value="ECO:0007669"/>
    <property type="project" value="UniProtKB-EC"/>
</dbReference>
<evidence type="ECO:0000313" key="12">
    <source>
        <dbReference type="Proteomes" id="UP000326944"/>
    </source>
</evidence>
<dbReference type="InterPro" id="IPR014729">
    <property type="entry name" value="Rossmann-like_a/b/a_fold"/>
</dbReference>
<dbReference type="KEGG" id="sulg:FJR48_00750"/>
<evidence type="ECO:0000313" key="11">
    <source>
        <dbReference type="EMBL" id="QFR48329.1"/>
    </source>
</evidence>
<proteinExistence type="inferred from homology"/>
<dbReference type="AlphaFoldDB" id="A0A5P8NY35"/>
<evidence type="ECO:0000256" key="3">
    <source>
        <dbReference type="ARBA" id="ARBA00012737"/>
    </source>
</evidence>
<keyword evidence="11" id="KW-0436">Ligase</keyword>
<organism evidence="11 12">
    <name type="scientific">Sulfurimonas lithotrophica</name>
    <dbReference type="NCBI Taxonomy" id="2590022"/>
    <lineage>
        <taxon>Bacteria</taxon>
        <taxon>Pseudomonadati</taxon>
        <taxon>Campylobacterota</taxon>
        <taxon>Epsilonproteobacteria</taxon>
        <taxon>Campylobacterales</taxon>
        <taxon>Sulfurimonadaceae</taxon>
        <taxon>Sulfurimonas</taxon>
    </lineage>
</organism>
<comment type="pathway">
    <text evidence="1">Amino-acid biosynthesis; L-asparagine biosynthesis; L-asparagine from L-aspartate (L-Gln route): step 1/1.</text>
</comment>
<dbReference type="PANTHER" id="PTHR43284">
    <property type="entry name" value="ASPARAGINE SYNTHETASE (GLUTAMINE-HYDROLYZING)"/>
    <property type="match status" value="1"/>
</dbReference>
<keyword evidence="4" id="KW-0547">Nucleotide-binding</keyword>
<dbReference type="InterPro" id="IPR017932">
    <property type="entry name" value="GATase_2_dom"/>
</dbReference>
<evidence type="ECO:0000256" key="7">
    <source>
        <dbReference type="ARBA" id="ARBA00048741"/>
    </source>
</evidence>
<feature type="active site" description="For GATase activity" evidence="8">
    <location>
        <position position="2"/>
    </location>
</feature>
<keyword evidence="8" id="KW-0028">Amino-acid biosynthesis</keyword>
<feature type="site" description="Important for beta-aspartyl-AMP intermediate formation" evidence="9">
    <location>
        <position position="351"/>
    </location>
</feature>
<keyword evidence="8" id="KW-0061">Asparagine biosynthesis</keyword>
<dbReference type="SUPFAM" id="SSF56235">
    <property type="entry name" value="N-terminal nucleophile aminohydrolases (Ntn hydrolases)"/>
    <property type="match status" value="1"/>
</dbReference>
<feature type="domain" description="Glutamine amidotransferase type-2" evidence="10">
    <location>
        <begin position="2"/>
        <end position="199"/>
    </location>
</feature>
<dbReference type="EC" id="6.3.5.4" evidence="3"/>
<dbReference type="InterPro" id="IPR006426">
    <property type="entry name" value="Asn_synth_AEB"/>
</dbReference>
<keyword evidence="12" id="KW-1185">Reference proteome</keyword>
<reference evidence="11 12" key="1">
    <citation type="submission" date="2019-09" db="EMBL/GenBank/DDBJ databases">
        <title>Sulfurimonas gotlandica sp. nov., a chemoautotrophic and psychrotolerant epsilonproteobacterium isolated from a pelagic redoxcline, and an emended description of the genus Sulfurimonas.</title>
        <authorList>
            <person name="Wang S."/>
            <person name="Jiang L."/>
            <person name="Shao S."/>
        </authorList>
    </citation>
    <scope>NUCLEOTIDE SEQUENCE [LARGE SCALE GENOMIC DNA]</scope>
    <source>
        <strain evidence="11 12">GYSZ_1</strain>
    </source>
</reference>
<dbReference type="CDD" id="cd01991">
    <property type="entry name" value="Asn_synthase_B_C"/>
    <property type="match status" value="1"/>
</dbReference>
<dbReference type="Gene3D" id="3.40.50.620">
    <property type="entry name" value="HUPs"/>
    <property type="match status" value="1"/>
</dbReference>
<evidence type="ECO:0000256" key="2">
    <source>
        <dbReference type="ARBA" id="ARBA00005752"/>
    </source>
</evidence>
<dbReference type="GO" id="GO:0005524">
    <property type="term" value="F:ATP binding"/>
    <property type="evidence" value="ECO:0007669"/>
    <property type="project" value="UniProtKB-KW"/>
</dbReference>